<name>A0AAW1R303_9CHLO</name>
<dbReference type="PROSITE" id="PS51257">
    <property type="entry name" value="PROKAR_LIPOPROTEIN"/>
    <property type="match status" value="1"/>
</dbReference>
<dbReference type="GO" id="GO:0005789">
    <property type="term" value="C:endoplasmic reticulum membrane"/>
    <property type="evidence" value="ECO:0007669"/>
    <property type="project" value="UniProtKB-SubCell"/>
</dbReference>
<keyword evidence="3" id="KW-0256">Endoplasmic reticulum</keyword>
<evidence type="ECO:0000256" key="3">
    <source>
        <dbReference type="ARBA" id="ARBA00022824"/>
    </source>
</evidence>
<comment type="caution">
    <text evidence="9">The sequence shown here is derived from an EMBL/GenBank/DDBJ whole genome shotgun (WGS) entry which is preliminary data.</text>
</comment>
<keyword evidence="4 8" id="KW-1133">Transmembrane helix</keyword>
<keyword evidence="6 8" id="KW-0472">Membrane</keyword>
<evidence type="ECO:0008006" key="11">
    <source>
        <dbReference type="Google" id="ProtNLM"/>
    </source>
</evidence>
<dbReference type="PANTHER" id="PTHR21212:SF0">
    <property type="entry name" value="SEIPIN"/>
    <property type="match status" value="1"/>
</dbReference>
<evidence type="ECO:0000256" key="4">
    <source>
        <dbReference type="ARBA" id="ARBA00022989"/>
    </source>
</evidence>
<feature type="region of interest" description="Disordered" evidence="7">
    <location>
        <begin position="279"/>
        <end position="333"/>
    </location>
</feature>
<feature type="compositionally biased region" description="Basic residues" evidence="7">
    <location>
        <begin position="279"/>
        <end position="294"/>
    </location>
</feature>
<dbReference type="AlphaFoldDB" id="A0AAW1R303"/>
<proteinExistence type="predicted"/>
<evidence type="ECO:0000313" key="9">
    <source>
        <dbReference type="EMBL" id="KAK9828315.1"/>
    </source>
</evidence>
<dbReference type="GO" id="GO:0006629">
    <property type="term" value="P:lipid metabolic process"/>
    <property type="evidence" value="ECO:0007669"/>
    <property type="project" value="UniProtKB-KW"/>
</dbReference>
<evidence type="ECO:0000256" key="7">
    <source>
        <dbReference type="SAM" id="MobiDB-lite"/>
    </source>
</evidence>
<dbReference type="InterPro" id="IPR009617">
    <property type="entry name" value="Seipin"/>
</dbReference>
<accession>A0AAW1R303</accession>
<feature type="compositionally biased region" description="Basic and acidic residues" evidence="7">
    <location>
        <begin position="304"/>
        <end position="315"/>
    </location>
</feature>
<dbReference type="Pfam" id="PF06775">
    <property type="entry name" value="Seipin"/>
    <property type="match status" value="1"/>
</dbReference>
<keyword evidence="2 8" id="KW-0812">Transmembrane</keyword>
<keyword evidence="5" id="KW-0443">Lipid metabolism</keyword>
<evidence type="ECO:0000256" key="6">
    <source>
        <dbReference type="ARBA" id="ARBA00023136"/>
    </source>
</evidence>
<evidence type="ECO:0000256" key="2">
    <source>
        <dbReference type="ARBA" id="ARBA00022692"/>
    </source>
</evidence>
<evidence type="ECO:0000313" key="10">
    <source>
        <dbReference type="Proteomes" id="UP001438707"/>
    </source>
</evidence>
<evidence type="ECO:0000256" key="1">
    <source>
        <dbReference type="ARBA" id="ARBA00004477"/>
    </source>
</evidence>
<dbReference type="PANTHER" id="PTHR21212">
    <property type="entry name" value="BERNARDINELLI-SEIP CONGENITAL LIPODYSTROPHY 2 HOMOLOG BSCL2 PROTEIN"/>
    <property type="match status" value="1"/>
</dbReference>
<gene>
    <name evidence="9" type="ORF">WJX74_008496</name>
</gene>
<comment type="subcellular location">
    <subcellularLocation>
        <location evidence="1">Endoplasmic reticulum membrane</location>
        <topology evidence="1">Multi-pass membrane protein</topology>
    </subcellularLocation>
</comment>
<evidence type="ECO:0000256" key="5">
    <source>
        <dbReference type="ARBA" id="ARBA00023098"/>
    </source>
</evidence>
<organism evidence="9 10">
    <name type="scientific">Apatococcus lobatus</name>
    <dbReference type="NCBI Taxonomy" id="904363"/>
    <lineage>
        <taxon>Eukaryota</taxon>
        <taxon>Viridiplantae</taxon>
        <taxon>Chlorophyta</taxon>
        <taxon>core chlorophytes</taxon>
        <taxon>Trebouxiophyceae</taxon>
        <taxon>Chlorellales</taxon>
        <taxon>Chlorellaceae</taxon>
        <taxon>Apatococcus</taxon>
    </lineage>
</organism>
<dbReference type="CDD" id="cd23995">
    <property type="entry name" value="Seipin_BSCL2_like"/>
    <property type="match status" value="1"/>
</dbReference>
<sequence>MVRGILLLGASSFSAAVGCLGCTLLAYALGTHLLAPGAASTSRDLYFDLTQPAPVATASFLQQDLNSLRALSKTVAKDLRFRRAGNKMAIALQLEMEEAESGPFQVTAQLLSADGRSAATVSKPWVTRRRGWISQYIRMLMYLPLYTLGMANPDTDIWVPLFDDYQEQSDIPFAVFQATLQGRAGELRVPLFYKARVHVTLRMGFIRRCLYGIRTLSSSVVQPFTGLSLVAFLLGLPMFLSGSGGAILFAYLWSMLDVQPGAPEVPESSTDAEIMHMMGSRHGHQSMPRRRHKRAESEMSEPDSESHDDGLRSDDDVGADLPSARKSAVSSRA</sequence>
<reference evidence="9 10" key="1">
    <citation type="journal article" date="2024" name="Nat. Commun.">
        <title>Phylogenomics reveals the evolutionary origins of lichenization in chlorophyte algae.</title>
        <authorList>
            <person name="Puginier C."/>
            <person name="Libourel C."/>
            <person name="Otte J."/>
            <person name="Skaloud P."/>
            <person name="Haon M."/>
            <person name="Grisel S."/>
            <person name="Petersen M."/>
            <person name="Berrin J.G."/>
            <person name="Delaux P.M."/>
            <person name="Dal Grande F."/>
            <person name="Keller J."/>
        </authorList>
    </citation>
    <scope>NUCLEOTIDE SEQUENCE [LARGE SCALE GENOMIC DNA]</scope>
    <source>
        <strain evidence="9 10">SAG 2145</strain>
    </source>
</reference>
<protein>
    <recommendedName>
        <fullName evidence="11">Seipin</fullName>
    </recommendedName>
</protein>
<keyword evidence="10" id="KW-1185">Reference proteome</keyword>
<dbReference type="EMBL" id="JALJOS010000016">
    <property type="protein sequence ID" value="KAK9828315.1"/>
    <property type="molecule type" value="Genomic_DNA"/>
</dbReference>
<feature type="transmembrane region" description="Helical" evidence="8">
    <location>
        <begin position="227"/>
        <end position="253"/>
    </location>
</feature>
<evidence type="ECO:0000256" key="8">
    <source>
        <dbReference type="SAM" id="Phobius"/>
    </source>
</evidence>
<dbReference type="GO" id="GO:0140042">
    <property type="term" value="P:lipid droplet formation"/>
    <property type="evidence" value="ECO:0007669"/>
    <property type="project" value="UniProtKB-ARBA"/>
</dbReference>
<dbReference type="Proteomes" id="UP001438707">
    <property type="component" value="Unassembled WGS sequence"/>
</dbReference>